<comment type="subcellular location">
    <subcellularLocation>
        <location evidence="1">Membrane</location>
        <topology evidence="1">Multi-pass membrane protein</topology>
    </subcellularLocation>
</comment>
<feature type="transmembrane region" description="Helical" evidence="6">
    <location>
        <begin position="216"/>
        <end position="237"/>
    </location>
</feature>
<proteinExistence type="predicted"/>
<keyword evidence="5 6" id="KW-0472">Membrane</keyword>
<dbReference type="InterPro" id="IPR011701">
    <property type="entry name" value="MFS"/>
</dbReference>
<feature type="transmembrane region" description="Helical" evidence="6">
    <location>
        <begin position="166"/>
        <end position="185"/>
    </location>
</feature>
<dbReference type="PANTHER" id="PTHR23505">
    <property type="entry name" value="SPINSTER"/>
    <property type="match status" value="1"/>
</dbReference>
<evidence type="ECO:0000256" key="1">
    <source>
        <dbReference type="ARBA" id="ARBA00004141"/>
    </source>
</evidence>
<sequence length="412" mass="43454">MNAITASRHYPWILIALLWVVSFLNAADRSVIVAVMPSIRSEFGLTATQLALVPAVFFWFYAGAALFSGRLGDSARRTRIVIWGLAFWSIATGIVPLSTGFMMLLALRAVVAVGESTYYPTATALIGDWHKPEMRSRALSLHQTAVFAGAGLGSVLAGIIADHFGWRMPFLIFAGAGLLWCLFIVRLLKDAPIRHTAAEERTDEEPFRIVFRIKPALMLFAVFFLANGVANGVTVWAPTFVHDMLGENLAASAFYGSASINVAGFIAVPLGGLLADTLAKRTPIGRFYTLAIGLAIAAAMLAPMAWAKSGAAVGLVLIATTLGKGLFDGCIYAAMQDVVPPHARATAVGMMTTFGFIGAGIAPLFVAKASDTFGMAAGLGSLAALYALAVLILLATRGSTRRAVAANATVIA</sequence>
<dbReference type="InterPro" id="IPR020846">
    <property type="entry name" value="MFS_dom"/>
</dbReference>
<keyword evidence="4 6" id="KW-1133">Transmembrane helix</keyword>
<dbReference type="EMBL" id="JBHUDY010000001">
    <property type="protein sequence ID" value="MFD1611321.1"/>
    <property type="molecule type" value="Genomic_DNA"/>
</dbReference>
<reference evidence="9" key="1">
    <citation type="journal article" date="2019" name="Int. J. Syst. Evol. Microbiol.">
        <title>The Global Catalogue of Microorganisms (GCM) 10K type strain sequencing project: providing services to taxonomists for standard genome sequencing and annotation.</title>
        <authorList>
            <consortium name="The Broad Institute Genomics Platform"/>
            <consortium name="The Broad Institute Genome Sequencing Center for Infectious Disease"/>
            <person name="Wu L."/>
            <person name="Ma J."/>
        </authorList>
    </citation>
    <scope>NUCLEOTIDE SEQUENCE [LARGE SCALE GENOMIC DNA]</scope>
    <source>
        <strain evidence="9">CGMCC 1.16275</strain>
    </source>
</reference>
<evidence type="ECO:0000256" key="2">
    <source>
        <dbReference type="ARBA" id="ARBA00022448"/>
    </source>
</evidence>
<feature type="transmembrane region" description="Helical" evidence="6">
    <location>
        <begin position="139"/>
        <end position="160"/>
    </location>
</feature>
<comment type="caution">
    <text evidence="8">The sequence shown here is derived from an EMBL/GenBank/DDBJ whole genome shotgun (WGS) entry which is preliminary data.</text>
</comment>
<feature type="transmembrane region" description="Helical" evidence="6">
    <location>
        <begin position="373"/>
        <end position="394"/>
    </location>
</feature>
<feature type="transmembrane region" description="Helical" evidence="6">
    <location>
        <begin position="249"/>
        <end position="275"/>
    </location>
</feature>
<feature type="transmembrane region" description="Helical" evidence="6">
    <location>
        <begin position="105"/>
        <end position="127"/>
    </location>
</feature>
<accession>A0ABW4I069</accession>
<protein>
    <submittedName>
        <fullName evidence="8">MFS transporter</fullName>
    </submittedName>
</protein>
<dbReference type="PROSITE" id="PS50850">
    <property type="entry name" value="MFS"/>
    <property type="match status" value="1"/>
</dbReference>
<gene>
    <name evidence="8" type="ORF">ACFSCW_05840</name>
</gene>
<feature type="transmembrane region" description="Helical" evidence="6">
    <location>
        <begin position="347"/>
        <end position="367"/>
    </location>
</feature>
<evidence type="ECO:0000256" key="4">
    <source>
        <dbReference type="ARBA" id="ARBA00022989"/>
    </source>
</evidence>
<dbReference type="PANTHER" id="PTHR23505:SF79">
    <property type="entry name" value="PROTEIN SPINSTER"/>
    <property type="match status" value="1"/>
</dbReference>
<keyword evidence="3 6" id="KW-0812">Transmembrane</keyword>
<evidence type="ECO:0000256" key="3">
    <source>
        <dbReference type="ARBA" id="ARBA00022692"/>
    </source>
</evidence>
<feature type="transmembrane region" description="Helical" evidence="6">
    <location>
        <begin position="45"/>
        <end position="68"/>
    </location>
</feature>
<dbReference type="SUPFAM" id="SSF103473">
    <property type="entry name" value="MFS general substrate transporter"/>
    <property type="match status" value="1"/>
</dbReference>
<keyword evidence="9" id="KW-1185">Reference proteome</keyword>
<dbReference type="RefSeq" id="WP_380887827.1">
    <property type="nucleotide sequence ID" value="NZ_JBHUDY010000001.1"/>
</dbReference>
<dbReference type="InterPro" id="IPR044770">
    <property type="entry name" value="MFS_spinster-like"/>
</dbReference>
<evidence type="ECO:0000256" key="5">
    <source>
        <dbReference type="ARBA" id="ARBA00023136"/>
    </source>
</evidence>
<keyword evidence="2" id="KW-0813">Transport</keyword>
<feature type="domain" description="Major facilitator superfamily (MFS) profile" evidence="7">
    <location>
        <begin position="14"/>
        <end position="401"/>
    </location>
</feature>
<evidence type="ECO:0000313" key="9">
    <source>
        <dbReference type="Proteomes" id="UP001597115"/>
    </source>
</evidence>
<feature type="transmembrane region" description="Helical" evidence="6">
    <location>
        <begin position="312"/>
        <end position="335"/>
    </location>
</feature>
<dbReference type="Proteomes" id="UP001597115">
    <property type="component" value="Unassembled WGS sequence"/>
</dbReference>
<evidence type="ECO:0000313" key="8">
    <source>
        <dbReference type="EMBL" id="MFD1611321.1"/>
    </source>
</evidence>
<feature type="transmembrane region" description="Helical" evidence="6">
    <location>
        <begin position="80"/>
        <end position="99"/>
    </location>
</feature>
<evidence type="ECO:0000256" key="6">
    <source>
        <dbReference type="SAM" id="Phobius"/>
    </source>
</evidence>
<organism evidence="8 9">
    <name type="scientific">Sphingomonas tabacisoli</name>
    <dbReference type="NCBI Taxonomy" id="2249466"/>
    <lineage>
        <taxon>Bacteria</taxon>
        <taxon>Pseudomonadati</taxon>
        <taxon>Pseudomonadota</taxon>
        <taxon>Alphaproteobacteria</taxon>
        <taxon>Sphingomonadales</taxon>
        <taxon>Sphingomonadaceae</taxon>
        <taxon>Sphingomonas</taxon>
    </lineage>
</organism>
<name>A0ABW4I069_9SPHN</name>
<feature type="transmembrane region" description="Helical" evidence="6">
    <location>
        <begin position="287"/>
        <end position="306"/>
    </location>
</feature>
<evidence type="ECO:0000259" key="7">
    <source>
        <dbReference type="PROSITE" id="PS50850"/>
    </source>
</evidence>
<dbReference type="InterPro" id="IPR036259">
    <property type="entry name" value="MFS_trans_sf"/>
</dbReference>
<dbReference type="Pfam" id="PF07690">
    <property type="entry name" value="MFS_1"/>
    <property type="match status" value="1"/>
</dbReference>
<dbReference type="Gene3D" id="1.20.1250.20">
    <property type="entry name" value="MFS general substrate transporter like domains"/>
    <property type="match status" value="1"/>
</dbReference>